<dbReference type="Proteomes" id="UP000504752">
    <property type="component" value="Chromosome"/>
</dbReference>
<organism evidence="2 3">
    <name type="scientific">Actinomyces marmotae</name>
    <dbReference type="NCBI Taxonomy" id="2737173"/>
    <lineage>
        <taxon>Bacteria</taxon>
        <taxon>Bacillati</taxon>
        <taxon>Actinomycetota</taxon>
        <taxon>Actinomycetes</taxon>
        <taxon>Actinomycetales</taxon>
        <taxon>Actinomycetaceae</taxon>
        <taxon>Actinomyces</taxon>
    </lineage>
</organism>
<accession>A0A6M8B056</accession>
<feature type="domain" description="DUF3806" evidence="1">
    <location>
        <begin position="70"/>
        <end position="134"/>
    </location>
</feature>
<dbReference type="RefSeq" id="WP_159522876.1">
    <property type="nucleotide sequence ID" value="NZ_CP053642.1"/>
</dbReference>
<dbReference type="Gene3D" id="1.20.120.1090">
    <property type="match status" value="1"/>
</dbReference>
<name>A0A6M8B056_9ACTO</name>
<reference evidence="2 3" key="1">
    <citation type="submission" date="2020-05" db="EMBL/GenBank/DDBJ databases">
        <title>Actinomyces sp. zg-325.</title>
        <authorList>
            <person name="Yang C."/>
        </authorList>
    </citation>
    <scope>NUCLEOTIDE SEQUENCE [LARGE SCALE GENOMIC DNA]</scope>
    <source>
        <strain evidence="3">zg-325</strain>
    </source>
</reference>
<dbReference type="AlphaFoldDB" id="A0A6M8B056"/>
<dbReference type="InterPro" id="IPR024266">
    <property type="entry name" value="DUF3806"/>
</dbReference>
<gene>
    <name evidence="2" type="ORF">HPC72_01325</name>
</gene>
<evidence type="ECO:0000313" key="3">
    <source>
        <dbReference type="Proteomes" id="UP000504752"/>
    </source>
</evidence>
<proteinExistence type="predicted"/>
<keyword evidence="3" id="KW-1185">Reference proteome</keyword>
<sequence length="155" mass="16368">MAHKDEAQPSGCGASAPQISPLNEAETAWIDMLVSQADQAGLMASPAALQDFLVAERTAWSSVAPEEREDPNPTVSMIGAALGQMLVNQCGLSWVLVTDEYGTDAAVVGDTGQITLFPINAVAKRWTGQSQGDLADYVEGTHRAIERLRRAAATA</sequence>
<protein>
    <submittedName>
        <fullName evidence="2">DUF3806 domain-containing protein</fullName>
    </submittedName>
</protein>
<evidence type="ECO:0000259" key="1">
    <source>
        <dbReference type="Pfam" id="PF12713"/>
    </source>
</evidence>
<dbReference type="EMBL" id="CP053642">
    <property type="protein sequence ID" value="QKD79082.1"/>
    <property type="molecule type" value="Genomic_DNA"/>
</dbReference>
<dbReference type="KEGG" id="amam:HPC72_01325"/>
<evidence type="ECO:0000313" key="2">
    <source>
        <dbReference type="EMBL" id="QKD79082.1"/>
    </source>
</evidence>
<dbReference type="Pfam" id="PF12713">
    <property type="entry name" value="DUF3806"/>
    <property type="match status" value="1"/>
</dbReference>